<dbReference type="GO" id="GO:0006629">
    <property type="term" value="P:lipid metabolic process"/>
    <property type="evidence" value="ECO:0007669"/>
    <property type="project" value="InterPro"/>
</dbReference>
<proteinExistence type="predicted"/>
<dbReference type="RefSeq" id="WP_104808199.1">
    <property type="nucleotide sequence ID" value="NZ_MQUA01000004.1"/>
</dbReference>
<dbReference type="InterPro" id="IPR017946">
    <property type="entry name" value="PLC-like_Pdiesterase_TIM-brl"/>
</dbReference>
<protein>
    <recommendedName>
        <fullName evidence="1">Altered inheritance of mitochondria protein 6</fullName>
    </recommendedName>
</protein>
<keyword evidence="3" id="KW-1185">Reference proteome</keyword>
<gene>
    <name evidence="2" type="ORF">BST83_01120</name>
</gene>
<evidence type="ECO:0000313" key="2">
    <source>
        <dbReference type="EMBL" id="PQB08983.1"/>
    </source>
</evidence>
<evidence type="ECO:0000256" key="1">
    <source>
        <dbReference type="ARBA" id="ARBA00014286"/>
    </source>
</evidence>
<evidence type="ECO:0000313" key="3">
    <source>
        <dbReference type="Proteomes" id="UP000239522"/>
    </source>
</evidence>
<dbReference type="OrthoDB" id="9794455at2"/>
<sequence>MNKIFKILSFFFLILISCSKNDTHIIIQGHAHNDYEHKRSLFDALENGFISVEADVHLINNQLYVSHFKPSVIDSTKTLENLYLKPLSNIVSKNNGSVYKNYDGFFYLMIDVKTEADSSYVILKNILNKYEEIISKVNNEQKETNKPIKIVITGHKGRPYNQILEEKSTLMSIDGRFKELDKNISYELMPYISENYKHYFSYKGDGEPSSKDIKTVSEMVSKTHQEGKKLRFWASPDKEKVWRFLLDNKVDLVNVDSLQKFNKYITKRKNDNLK</sequence>
<reference evidence="2 3" key="1">
    <citation type="submission" date="2016-11" db="EMBL/GenBank/DDBJ databases">
        <title>Trade-off between light-utilization and light-protection in marine flavobacteria.</title>
        <authorList>
            <person name="Kumagai Y."/>
        </authorList>
    </citation>
    <scope>NUCLEOTIDE SEQUENCE [LARGE SCALE GENOMIC DNA]</scope>
    <source>
        <strain evidence="2 3">ATCC 700397</strain>
    </source>
</reference>
<dbReference type="GO" id="GO:0008081">
    <property type="term" value="F:phosphoric diester hydrolase activity"/>
    <property type="evidence" value="ECO:0007669"/>
    <property type="project" value="InterPro"/>
</dbReference>
<dbReference type="InterPro" id="IPR051236">
    <property type="entry name" value="HAT_RTT109-like"/>
</dbReference>
<dbReference type="AlphaFoldDB" id="A0A2S7L2P0"/>
<name>A0A2S7L2P0_9FLAO</name>
<dbReference type="PANTHER" id="PTHR31571">
    <property type="entry name" value="ALTERED INHERITANCE OF MITOCHONDRIA PROTEIN 6"/>
    <property type="match status" value="1"/>
</dbReference>
<comment type="caution">
    <text evidence="2">The sequence shown here is derived from an EMBL/GenBank/DDBJ whole genome shotgun (WGS) entry which is preliminary data.</text>
</comment>
<dbReference type="Proteomes" id="UP000239522">
    <property type="component" value="Unassembled WGS sequence"/>
</dbReference>
<dbReference type="EMBL" id="MQUA01000004">
    <property type="protein sequence ID" value="PQB08983.1"/>
    <property type="molecule type" value="Genomic_DNA"/>
</dbReference>
<organism evidence="2 3">
    <name type="scientific">Polaribacter filamentus</name>
    <dbReference type="NCBI Taxonomy" id="53483"/>
    <lineage>
        <taxon>Bacteria</taxon>
        <taxon>Pseudomonadati</taxon>
        <taxon>Bacteroidota</taxon>
        <taxon>Flavobacteriia</taxon>
        <taxon>Flavobacteriales</taxon>
        <taxon>Flavobacteriaceae</taxon>
    </lineage>
</organism>
<accession>A0A2S7L2P0</accession>
<dbReference type="PROSITE" id="PS51257">
    <property type="entry name" value="PROKAR_LIPOPROTEIN"/>
    <property type="match status" value="1"/>
</dbReference>
<dbReference type="PANTHER" id="PTHR31571:SF1">
    <property type="entry name" value="ALTERED INHERITANCE OF MITOCHONDRIA PROTEIN 6"/>
    <property type="match status" value="1"/>
</dbReference>
<dbReference type="SUPFAM" id="SSF51695">
    <property type="entry name" value="PLC-like phosphodiesterases"/>
    <property type="match status" value="1"/>
</dbReference>